<keyword evidence="2" id="KW-0472">Membrane</keyword>
<gene>
    <name evidence="3" type="ORF">CC80DRAFT_535396</name>
</gene>
<evidence type="ECO:0000313" key="3">
    <source>
        <dbReference type="EMBL" id="KAF1956793.1"/>
    </source>
</evidence>
<feature type="region of interest" description="Disordered" evidence="1">
    <location>
        <begin position="212"/>
        <end position="234"/>
    </location>
</feature>
<protein>
    <submittedName>
        <fullName evidence="3">Uncharacterized protein</fullName>
    </submittedName>
</protein>
<reference evidence="3" key="1">
    <citation type="journal article" date="2020" name="Stud. Mycol.">
        <title>101 Dothideomycetes genomes: a test case for predicting lifestyles and emergence of pathogens.</title>
        <authorList>
            <person name="Haridas S."/>
            <person name="Albert R."/>
            <person name="Binder M."/>
            <person name="Bloem J."/>
            <person name="Labutti K."/>
            <person name="Salamov A."/>
            <person name="Andreopoulos B."/>
            <person name="Baker S."/>
            <person name="Barry K."/>
            <person name="Bills G."/>
            <person name="Bluhm B."/>
            <person name="Cannon C."/>
            <person name="Castanera R."/>
            <person name="Culley D."/>
            <person name="Daum C."/>
            <person name="Ezra D."/>
            <person name="Gonzalez J."/>
            <person name="Henrissat B."/>
            <person name="Kuo A."/>
            <person name="Liang C."/>
            <person name="Lipzen A."/>
            <person name="Lutzoni F."/>
            <person name="Magnuson J."/>
            <person name="Mondo S."/>
            <person name="Nolan M."/>
            <person name="Ohm R."/>
            <person name="Pangilinan J."/>
            <person name="Park H.-J."/>
            <person name="Ramirez L."/>
            <person name="Alfaro M."/>
            <person name="Sun H."/>
            <person name="Tritt A."/>
            <person name="Yoshinaga Y."/>
            <person name="Zwiers L.-H."/>
            <person name="Turgeon B."/>
            <person name="Goodwin S."/>
            <person name="Spatafora J."/>
            <person name="Crous P."/>
            <person name="Grigoriev I."/>
        </authorList>
    </citation>
    <scope>NUCLEOTIDE SEQUENCE</scope>
    <source>
        <strain evidence="3">CBS 675.92</strain>
    </source>
</reference>
<keyword evidence="2" id="KW-0812">Transmembrane</keyword>
<evidence type="ECO:0000256" key="1">
    <source>
        <dbReference type="SAM" id="MobiDB-lite"/>
    </source>
</evidence>
<sequence>MPQDESIQGRHLRVYTFLCQLIIAVITFYCAIAISHYDPTPASAVTRAVALRILFSDANSTTSYICKTDDLSAILIAITPYSVLCPSTLFFFLSLISFVFGIFKFNSLHTEDIDLFDGYSYFIIAGVLSLDWQNVLVSLQVTMPIMIWSATLLLPIGHWLFKTFLPGTYWRYRQRMRLQREALWKIIDCRGETVGDVEAGGEAVEGVDVEERINEETPLRRDERRDEGGTGFDA</sequence>
<organism evidence="3 4">
    <name type="scientific">Byssothecium circinans</name>
    <dbReference type="NCBI Taxonomy" id="147558"/>
    <lineage>
        <taxon>Eukaryota</taxon>
        <taxon>Fungi</taxon>
        <taxon>Dikarya</taxon>
        <taxon>Ascomycota</taxon>
        <taxon>Pezizomycotina</taxon>
        <taxon>Dothideomycetes</taxon>
        <taxon>Pleosporomycetidae</taxon>
        <taxon>Pleosporales</taxon>
        <taxon>Massarineae</taxon>
        <taxon>Massarinaceae</taxon>
        <taxon>Byssothecium</taxon>
    </lineage>
</organism>
<proteinExistence type="predicted"/>
<dbReference type="Proteomes" id="UP000800035">
    <property type="component" value="Unassembled WGS sequence"/>
</dbReference>
<feature type="transmembrane region" description="Helical" evidence="2">
    <location>
        <begin position="12"/>
        <end position="34"/>
    </location>
</feature>
<dbReference type="EMBL" id="ML976991">
    <property type="protein sequence ID" value="KAF1956793.1"/>
    <property type="molecule type" value="Genomic_DNA"/>
</dbReference>
<evidence type="ECO:0000256" key="2">
    <source>
        <dbReference type="SAM" id="Phobius"/>
    </source>
</evidence>
<dbReference type="AlphaFoldDB" id="A0A6A5TV43"/>
<name>A0A6A5TV43_9PLEO</name>
<keyword evidence="4" id="KW-1185">Reference proteome</keyword>
<accession>A0A6A5TV43</accession>
<feature type="transmembrane region" description="Helical" evidence="2">
    <location>
        <begin position="115"/>
        <end position="133"/>
    </location>
</feature>
<feature type="transmembrane region" description="Helical" evidence="2">
    <location>
        <begin position="81"/>
        <end position="103"/>
    </location>
</feature>
<keyword evidence="2" id="KW-1133">Transmembrane helix</keyword>
<feature type="compositionally biased region" description="Basic and acidic residues" evidence="1">
    <location>
        <begin position="212"/>
        <end position="228"/>
    </location>
</feature>
<dbReference type="OrthoDB" id="3585807at2759"/>
<feature type="transmembrane region" description="Helical" evidence="2">
    <location>
        <begin position="145"/>
        <end position="170"/>
    </location>
</feature>
<evidence type="ECO:0000313" key="4">
    <source>
        <dbReference type="Proteomes" id="UP000800035"/>
    </source>
</evidence>